<feature type="compositionally biased region" description="Low complexity" evidence="1">
    <location>
        <begin position="181"/>
        <end position="194"/>
    </location>
</feature>
<feature type="compositionally biased region" description="Gly residues" evidence="1">
    <location>
        <begin position="1389"/>
        <end position="1398"/>
    </location>
</feature>
<feature type="compositionally biased region" description="Basic residues" evidence="1">
    <location>
        <begin position="1166"/>
        <end position="1178"/>
    </location>
</feature>
<proteinExistence type="predicted"/>
<feature type="compositionally biased region" description="Polar residues" evidence="1">
    <location>
        <begin position="294"/>
        <end position="320"/>
    </location>
</feature>
<feature type="compositionally biased region" description="Basic and acidic residues" evidence="1">
    <location>
        <begin position="687"/>
        <end position="699"/>
    </location>
</feature>
<feature type="compositionally biased region" description="Basic and acidic residues" evidence="1">
    <location>
        <begin position="598"/>
        <end position="675"/>
    </location>
</feature>
<feature type="compositionally biased region" description="Basic and acidic residues" evidence="1">
    <location>
        <begin position="575"/>
        <end position="585"/>
    </location>
</feature>
<feature type="compositionally biased region" description="Polar residues" evidence="1">
    <location>
        <begin position="1051"/>
        <end position="1064"/>
    </location>
</feature>
<feature type="compositionally biased region" description="Gly residues" evidence="1">
    <location>
        <begin position="1276"/>
        <end position="1297"/>
    </location>
</feature>
<dbReference type="PANTHER" id="PTHR34798:SF2">
    <property type="entry name" value="PROTEIN TIME FOR COFFEE"/>
    <property type="match status" value="1"/>
</dbReference>
<dbReference type="GO" id="GO:0042752">
    <property type="term" value="P:regulation of circadian rhythm"/>
    <property type="evidence" value="ECO:0000318"/>
    <property type="project" value="GO_Central"/>
</dbReference>
<protein>
    <submittedName>
        <fullName evidence="2 3">Uncharacterized protein</fullName>
    </submittedName>
</protein>
<keyword evidence="4" id="KW-1185">Reference proteome</keyword>
<dbReference type="EnsemblPlants" id="Pp3c20_21470V3.2">
    <property type="protein sequence ID" value="Pp3c20_21470V3.2"/>
    <property type="gene ID" value="Pp3c20_21470"/>
</dbReference>
<dbReference type="InterPro" id="IPR039317">
    <property type="entry name" value="TIC"/>
</dbReference>
<feature type="compositionally biased region" description="Basic and acidic residues" evidence="1">
    <location>
        <begin position="41"/>
        <end position="56"/>
    </location>
</feature>
<evidence type="ECO:0000313" key="4">
    <source>
        <dbReference type="Proteomes" id="UP000006727"/>
    </source>
</evidence>
<gene>
    <name evidence="2" type="ORF">PHYPA_025410</name>
</gene>
<feature type="compositionally biased region" description="Gly residues" evidence="1">
    <location>
        <begin position="1406"/>
        <end position="1420"/>
    </location>
</feature>
<feature type="region of interest" description="Disordered" evidence="1">
    <location>
        <begin position="1276"/>
        <end position="1496"/>
    </location>
</feature>
<dbReference type="InParanoid" id="A0A2K1IW13"/>
<feature type="region of interest" description="Disordered" evidence="1">
    <location>
        <begin position="1"/>
        <end position="212"/>
    </location>
</feature>
<evidence type="ECO:0000256" key="1">
    <source>
        <dbReference type="SAM" id="MobiDB-lite"/>
    </source>
</evidence>
<feature type="compositionally biased region" description="Basic and acidic residues" evidence="1">
    <location>
        <begin position="478"/>
        <end position="498"/>
    </location>
</feature>
<feature type="compositionally biased region" description="Polar residues" evidence="1">
    <location>
        <begin position="1345"/>
        <end position="1361"/>
    </location>
</feature>
<feature type="region of interest" description="Disordered" evidence="1">
    <location>
        <begin position="1051"/>
        <end position="1262"/>
    </location>
</feature>
<dbReference type="STRING" id="3218.A0A2K1IW13"/>
<dbReference type="Proteomes" id="UP000006727">
    <property type="component" value="Chromosome 20"/>
</dbReference>
<dbReference type="Gramene" id="Pp3c20_21470V3.1">
    <property type="protein sequence ID" value="Pp3c20_21470V3.1"/>
    <property type="gene ID" value="Pp3c20_21470"/>
</dbReference>
<feature type="compositionally biased region" description="Basic and acidic residues" evidence="1">
    <location>
        <begin position="250"/>
        <end position="269"/>
    </location>
</feature>
<feature type="compositionally biased region" description="Polar residues" evidence="1">
    <location>
        <begin position="1192"/>
        <end position="1202"/>
    </location>
</feature>
<feature type="compositionally biased region" description="Polar residues" evidence="1">
    <location>
        <begin position="343"/>
        <end position="356"/>
    </location>
</feature>
<reference evidence="3" key="3">
    <citation type="submission" date="2020-12" db="UniProtKB">
        <authorList>
            <consortium name="EnsemblPlants"/>
        </authorList>
    </citation>
    <scope>IDENTIFICATION</scope>
</reference>
<feature type="compositionally biased region" description="Acidic residues" evidence="1">
    <location>
        <begin position="96"/>
        <end position="115"/>
    </location>
</feature>
<accession>A0A2K1IW13</accession>
<dbReference type="GO" id="GO:0005634">
    <property type="term" value="C:nucleus"/>
    <property type="evidence" value="ECO:0000318"/>
    <property type="project" value="GO_Central"/>
</dbReference>
<feature type="region of interest" description="Disordered" evidence="1">
    <location>
        <begin position="246"/>
        <end position="273"/>
    </location>
</feature>
<evidence type="ECO:0000313" key="2">
    <source>
        <dbReference type="EMBL" id="PNR33466.1"/>
    </source>
</evidence>
<feature type="region of interest" description="Disordered" evidence="1">
    <location>
        <begin position="794"/>
        <end position="846"/>
    </location>
</feature>
<reference evidence="2 4" key="2">
    <citation type="journal article" date="2018" name="Plant J.">
        <title>The Physcomitrella patens chromosome-scale assembly reveals moss genome structure and evolution.</title>
        <authorList>
            <person name="Lang D."/>
            <person name="Ullrich K.K."/>
            <person name="Murat F."/>
            <person name="Fuchs J."/>
            <person name="Jenkins J."/>
            <person name="Haas F.B."/>
            <person name="Piednoel M."/>
            <person name="Gundlach H."/>
            <person name="Van Bel M."/>
            <person name="Meyberg R."/>
            <person name="Vives C."/>
            <person name="Morata J."/>
            <person name="Symeonidi A."/>
            <person name="Hiss M."/>
            <person name="Muchero W."/>
            <person name="Kamisugi Y."/>
            <person name="Saleh O."/>
            <person name="Blanc G."/>
            <person name="Decker E.L."/>
            <person name="van Gessel N."/>
            <person name="Grimwood J."/>
            <person name="Hayes R.D."/>
            <person name="Graham S.W."/>
            <person name="Gunter L.E."/>
            <person name="McDaniel S.F."/>
            <person name="Hoernstein S.N.W."/>
            <person name="Larsson A."/>
            <person name="Li F.W."/>
            <person name="Perroud P.F."/>
            <person name="Phillips J."/>
            <person name="Ranjan P."/>
            <person name="Rokshar D.S."/>
            <person name="Rothfels C.J."/>
            <person name="Schneider L."/>
            <person name="Shu S."/>
            <person name="Stevenson D.W."/>
            <person name="Thummler F."/>
            <person name="Tillich M."/>
            <person name="Villarreal Aguilar J.C."/>
            <person name="Widiez T."/>
            <person name="Wong G.K."/>
            <person name="Wymore A."/>
            <person name="Zhang Y."/>
            <person name="Zimmer A.D."/>
            <person name="Quatrano R.S."/>
            <person name="Mayer K.F.X."/>
            <person name="Goodstein D."/>
            <person name="Casacuberta J.M."/>
            <person name="Vandepoele K."/>
            <person name="Reski R."/>
            <person name="Cuming A.C."/>
            <person name="Tuskan G.A."/>
            <person name="Maumus F."/>
            <person name="Salse J."/>
            <person name="Schmutz J."/>
            <person name="Rensing S.A."/>
        </authorList>
    </citation>
    <scope>NUCLEOTIDE SEQUENCE [LARGE SCALE GENOMIC DNA]</scope>
    <source>
        <strain evidence="3 4">cv. Gransden 2004</strain>
    </source>
</reference>
<evidence type="ECO:0000313" key="3">
    <source>
        <dbReference type="EnsemblPlants" id="Pp3c20_21470V3.1"/>
    </source>
</evidence>
<dbReference type="FunCoup" id="A0A2K1IW13">
    <property type="interactions" value="1692"/>
</dbReference>
<feature type="compositionally biased region" description="Basic and acidic residues" evidence="1">
    <location>
        <begin position="540"/>
        <end position="550"/>
    </location>
</feature>
<feature type="compositionally biased region" description="Gly residues" evidence="1">
    <location>
        <begin position="906"/>
        <end position="920"/>
    </location>
</feature>
<feature type="compositionally biased region" description="Polar residues" evidence="1">
    <location>
        <begin position="58"/>
        <end position="74"/>
    </location>
</feature>
<feature type="compositionally biased region" description="Low complexity" evidence="1">
    <location>
        <begin position="586"/>
        <end position="597"/>
    </location>
</feature>
<reference evidence="2 4" key="1">
    <citation type="journal article" date="2008" name="Science">
        <title>The Physcomitrella genome reveals evolutionary insights into the conquest of land by plants.</title>
        <authorList>
            <person name="Rensing S."/>
            <person name="Lang D."/>
            <person name="Zimmer A."/>
            <person name="Terry A."/>
            <person name="Salamov A."/>
            <person name="Shapiro H."/>
            <person name="Nishiyama T."/>
            <person name="Perroud P.-F."/>
            <person name="Lindquist E."/>
            <person name="Kamisugi Y."/>
            <person name="Tanahashi T."/>
            <person name="Sakakibara K."/>
            <person name="Fujita T."/>
            <person name="Oishi K."/>
            <person name="Shin-I T."/>
            <person name="Kuroki Y."/>
            <person name="Toyoda A."/>
            <person name="Suzuki Y."/>
            <person name="Hashimoto A."/>
            <person name="Yamaguchi K."/>
            <person name="Sugano A."/>
            <person name="Kohara Y."/>
            <person name="Fujiyama A."/>
            <person name="Anterola A."/>
            <person name="Aoki S."/>
            <person name="Ashton N."/>
            <person name="Barbazuk W.B."/>
            <person name="Barker E."/>
            <person name="Bennetzen J."/>
            <person name="Bezanilla M."/>
            <person name="Blankenship R."/>
            <person name="Cho S.H."/>
            <person name="Dutcher S."/>
            <person name="Estelle M."/>
            <person name="Fawcett J.A."/>
            <person name="Gundlach H."/>
            <person name="Hanada K."/>
            <person name="Heyl A."/>
            <person name="Hicks K.A."/>
            <person name="Hugh J."/>
            <person name="Lohr M."/>
            <person name="Mayer K."/>
            <person name="Melkozernov A."/>
            <person name="Murata T."/>
            <person name="Nelson D."/>
            <person name="Pils B."/>
            <person name="Prigge M."/>
            <person name="Reiss B."/>
            <person name="Renner T."/>
            <person name="Rombauts S."/>
            <person name="Rushton P."/>
            <person name="Sanderfoot A."/>
            <person name="Schween G."/>
            <person name="Shiu S.-H."/>
            <person name="Stueber K."/>
            <person name="Theodoulou F.L."/>
            <person name="Tu H."/>
            <person name="Van de Peer Y."/>
            <person name="Verrier P.J."/>
            <person name="Waters E."/>
            <person name="Wood A."/>
            <person name="Yang L."/>
            <person name="Cove D."/>
            <person name="Cuming A."/>
            <person name="Hasebe M."/>
            <person name="Lucas S."/>
            <person name="Mishler D.B."/>
            <person name="Reski R."/>
            <person name="Grigoriev I."/>
            <person name="Quatrano R.S."/>
            <person name="Boore J.L."/>
        </authorList>
    </citation>
    <scope>NUCLEOTIDE SEQUENCE [LARGE SCALE GENOMIC DNA]</scope>
    <source>
        <strain evidence="3 4">cv. Gransden 2004</strain>
    </source>
</reference>
<feature type="compositionally biased region" description="Gly residues" evidence="1">
    <location>
        <begin position="1471"/>
        <end position="1481"/>
    </location>
</feature>
<feature type="region of interest" description="Disordered" evidence="1">
    <location>
        <begin position="959"/>
        <end position="991"/>
    </location>
</feature>
<organism evidence="2">
    <name type="scientific">Physcomitrium patens</name>
    <name type="common">Spreading-leaved earth moss</name>
    <name type="synonym">Physcomitrella patens</name>
    <dbReference type="NCBI Taxonomy" id="3218"/>
    <lineage>
        <taxon>Eukaryota</taxon>
        <taxon>Viridiplantae</taxon>
        <taxon>Streptophyta</taxon>
        <taxon>Embryophyta</taxon>
        <taxon>Bryophyta</taxon>
        <taxon>Bryophytina</taxon>
        <taxon>Bryopsida</taxon>
        <taxon>Funariidae</taxon>
        <taxon>Funariales</taxon>
        <taxon>Funariaceae</taxon>
        <taxon>Physcomitrium</taxon>
    </lineage>
</organism>
<feature type="compositionally biased region" description="Gly residues" evidence="1">
    <location>
        <begin position="1307"/>
        <end position="1336"/>
    </location>
</feature>
<feature type="region of interest" description="Disordered" evidence="1">
    <location>
        <begin position="294"/>
        <end position="401"/>
    </location>
</feature>
<dbReference type="EnsemblPlants" id="Pp3c20_21470V3.1">
    <property type="protein sequence ID" value="Pp3c20_21470V3.1"/>
    <property type="gene ID" value="Pp3c20_21470"/>
</dbReference>
<feature type="compositionally biased region" description="Basic and acidic residues" evidence="1">
    <location>
        <begin position="447"/>
        <end position="464"/>
    </location>
</feature>
<feature type="region of interest" description="Disordered" evidence="1">
    <location>
        <begin position="435"/>
        <end position="702"/>
    </location>
</feature>
<feature type="compositionally biased region" description="Polar residues" evidence="1">
    <location>
        <begin position="377"/>
        <end position="386"/>
    </location>
</feature>
<feature type="compositionally biased region" description="Low complexity" evidence="1">
    <location>
        <begin position="1099"/>
        <end position="1139"/>
    </location>
</feature>
<dbReference type="Gramene" id="Pp3c20_21470V3.2">
    <property type="protein sequence ID" value="Pp3c20_21470V3.2"/>
    <property type="gene ID" value="Pp3c20_21470"/>
</dbReference>
<name>A0A2K1IW13_PHYPA</name>
<feature type="compositionally biased region" description="Basic and acidic residues" evidence="1">
    <location>
        <begin position="815"/>
        <end position="827"/>
    </location>
</feature>
<feature type="region of interest" description="Disordered" evidence="1">
    <location>
        <begin position="901"/>
        <end position="924"/>
    </location>
</feature>
<dbReference type="EMBL" id="ABEU02000020">
    <property type="protein sequence ID" value="PNR33466.1"/>
    <property type="molecule type" value="Genomic_DNA"/>
</dbReference>
<feature type="compositionally biased region" description="Low complexity" evidence="1">
    <location>
        <begin position="1203"/>
        <end position="1254"/>
    </location>
</feature>
<feature type="compositionally biased region" description="Low complexity" evidence="1">
    <location>
        <begin position="1146"/>
        <end position="1165"/>
    </location>
</feature>
<sequence>MERGREGRRGSGGGGLVHPPKRPRTGFKDAAGGDDGDDMMDDAHNSRLRERSKKDGSGVTSSHGAATSIVGGSSRNKRKRPSSQEKVVHGRSSPAEEVEETTEDTEMGGSEDDDDHPPPIIPRRSGKSRPQAKFAEDGNAVDLPAVPRKARTAIGKRPHEASTPPVAESPGHTGGVGGGAAAPSSTVSSSSIASLKAEKRTKPSASKQRAHKLPKVSALCFISEQEVEVAEALFDLARMFTQPLPAAVESKPEAKAADLPKLDPNHETKASPSSASIVTAHVSNGAAVVLSSSIPTPASGPNVNGSVKGSSPGVLSTPSPIRSPPLPTAALAEAAKRKRPRVTTRTGEGGLTQSRAGPTAANAALSSVGSGAAQAKDANQSTSQASIPDGGAVKTESSGTVAPPVCASAASVAVAACGMADTSSVVATTGATAVEGHDGAVGGTVPRTDKTGAERKVVESDKKLGPSSGNAEVASSICEEKREEGSPVREKKGTKSECADVAGAVKSEVDPMRSTSAGVNAVITKVELERRSPAAGGPSDADRVPKREIDLMVPPSKLEGASSSEKGGESGNGDEDVRGATEKASVDAAVAAAADSASAEREGEGRELERAEMERRRAQEEEMDREIEKEKERQGVGERSEREQRREGESQKEVAEETVKEREKEKDKVEERAEASKAGVQRSSKSTKMENGRVQKAERGGNGASAATFVGCAAGGGPDAAGVGGNVAVVPMSMGMLGWHAGMAGYYPAAAAAVATAAGGVGVDSSPAVQKQALKGKVLQQPQQQRGLSFIGNAAGMSEDSRSGRDWCFSSSGSRGRERVIAGERKVQGKKPSGTGSPLSRDAEGGSCLQSSAMGCGGLGSSRNQIGTTLNLMAPTNAGIASRPGVQTCPLGAMSPLQQHTVGGVSKQGGGRSKGTGGSSPGAAMLHQATQSSFSDRLTGSAGSLVGKAPLAQGLSLAGQSIPTSQGGQHPQSKINQRSAQGVLTGSSAASTAPVPNLEAVLAAAMANNSQSQQALRASSVSAAGNVGCTSRMGAPAVSLGSISMGISSKSLGPNQVKSSSSQKLPFPIPQKVGAGGAPMKRDSSPLSVGPVLSMLGPSFSAQSLSSKSSQQSQVQIQGLTQSSQQHIGSQSHGSAQGQGPPPQLQPQQSKHSLTNPHQTQQQHTHQQHQHLHQHHQQSGHLQDSQAGPPHSQVSQHAPSYHQQSGHQQQPGSGSQAQQVHSQQQMQQQQHMQPPQHASHLQQHQQASSHQQQQFGIPGGNGSLAISSGLSLGAGNTGSGVGGGRSSTNSDGGGGAPNGRAVQSTKQGGGGGIPGGQRASGGPGFLQQYGSGGGASSGQQQSGSPRNSAASGYSQGNSNSGAAGRADGGQEQANCMRMAKGGAQARGGSTMGSGGGMQGSSQRAEGVGGGGSKAGGGGLNSFGDIVQSRTSVMMTSPSGGAQGGGSMSNGQSNISNPNVQSGGDGRHGVNGDVGGGGGGQNQGHATSGTSMGAGGVVASGPVVAVLGAQPPTSAVQQ</sequence>
<dbReference type="PANTHER" id="PTHR34798">
    <property type="entry name" value="PROTEIN TIME FOR COFFEE"/>
    <property type="match status" value="1"/>
</dbReference>